<proteinExistence type="inferred from homology"/>
<keyword evidence="4" id="KW-0349">Heme</keyword>
<keyword evidence="3" id="KW-0575">Peroxidase</keyword>
<evidence type="ECO:0000313" key="11">
    <source>
        <dbReference type="EMBL" id="KAK4788645.1"/>
    </source>
</evidence>
<feature type="binding site" evidence="8">
    <location>
        <position position="93"/>
    </location>
    <ligand>
        <name>Ca(2+)</name>
        <dbReference type="ChEBI" id="CHEBI:29108"/>
        <label>2</label>
    </ligand>
</feature>
<dbReference type="GO" id="GO:0140825">
    <property type="term" value="F:lactoperoxidase activity"/>
    <property type="evidence" value="ECO:0007669"/>
    <property type="project" value="UniProtKB-EC"/>
</dbReference>
<evidence type="ECO:0000256" key="7">
    <source>
        <dbReference type="ARBA" id="ARBA00023004"/>
    </source>
</evidence>
<evidence type="ECO:0000256" key="8">
    <source>
        <dbReference type="PIRSR" id="PIRSR600823-3"/>
    </source>
</evidence>
<dbReference type="InterPro" id="IPR000823">
    <property type="entry name" value="Peroxidase_pln"/>
</dbReference>
<dbReference type="GO" id="GO:0046872">
    <property type="term" value="F:metal ion binding"/>
    <property type="evidence" value="ECO:0007669"/>
    <property type="project" value="UniProtKB-KW"/>
</dbReference>
<dbReference type="PANTHER" id="PTHR31388">
    <property type="entry name" value="PEROXIDASE 72-RELATED"/>
    <property type="match status" value="1"/>
</dbReference>
<dbReference type="EC" id="1.11.1.7" evidence="2"/>
<dbReference type="GO" id="GO:0006979">
    <property type="term" value="P:response to oxidative stress"/>
    <property type="evidence" value="ECO:0007669"/>
    <property type="project" value="InterPro"/>
</dbReference>
<evidence type="ECO:0000313" key="12">
    <source>
        <dbReference type="Proteomes" id="UP001346149"/>
    </source>
</evidence>
<comment type="cofactor">
    <cofactor evidence="8">
        <name>Ca(2+)</name>
        <dbReference type="ChEBI" id="CHEBI:29108"/>
    </cofactor>
    <text evidence="8">Binds 2 calcium ions per subunit.</text>
</comment>
<keyword evidence="8" id="KW-0106">Calcium</keyword>
<keyword evidence="12" id="KW-1185">Reference proteome</keyword>
<sequence>MQACDASILLDDTATFTGEKTALPNVNSVRGYEVIDAINSAHTIGQSRCFLFRTRIYNETNINPTLAPSRQQTWAGGDDNLAPLDFLTRNVFDNIYFTNLVNQRGLLHSDQQLFSNGSTDAQVIAYVPNPASFMVDFARAMVKLGNLGVLTCSNGHMRANYTRVNGS</sequence>
<evidence type="ECO:0000256" key="9">
    <source>
        <dbReference type="RuleBase" id="RU004241"/>
    </source>
</evidence>
<evidence type="ECO:0000256" key="1">
    <source>
        <dbReference type="ARBA" id="ARBA00000189"/>
    </source>
</evidence>
<organism evidence="11 12">
    <name type="scientific">Trapa natans</name>
    <name type="common">Water chestnut</name>
    <dbReference type="NCBI Taxonomy" id="22666"/>
    <lineage>
        <taxon>Eukaryota</taxon>
        <taxon>Viridiplantae</taxon>
        <taxon>Streptophyta</taxon>
        <taxon>Embryophyta</taxon>
        <taxon>Tracheophyta</taxon>
        <taxon>Spermatophyta</taxon>
        <taxon>Magnoliopsida</taxon>
        <taxon>eudicotyledons</taxon>
        <taxon>Gunneridae</taxon>
        <taxon>Pentapetalae</taxon>
        <taxon>rosids</taxon>
        <taxon>malvids</taxon>
        <taxon>Myrtales</taxon>
        <taxon>Lythraceae</taxon>
        <taxon>Trapa</taxon>
    </lineage>
</organism>
<comment type="cofactor">
    <cofactor evidence="8">
        <name>heme b</name>
        <dbReference type="ChEBI" id="CHEBI:60344"/>
    </cofactor>
    <text evidence="8">Binds 1 heme b (iron(II)-protoporphyrin IX) group per subunit.</text>
</comment>
<dbReference type="PROSITE" id="PS50873">
    <property type="entry name" value="PEROXIDASE_4"/>
    <property type="match status" value="1"/>
</dbReference>
<keyword evidence="7 8" id="KW-0408">Iron</keyword>
<feature type="binding site" description="axial binding residue" evidence="8">
    <location>
        <position position="42"/>
    </location>
    <ligand>
        <name>heme b</name>
        <dbReference type="ChEBI" id="CHEBI:60344"/>
    </ligand>
    <ligandPart>
        <name>Fe</name>
        <dbReference type="ChEBI" id="CHEBI:18248"/>
    </ligandPart>
</feature>
<evidence type="ECO:0000256" key="6">
    <source>
        <dbReference type="ARBA" id="ARBA00023002"/>
    </source>
</evidence>
<evidence type="ECO:0000259" key="10">
    <source>
        <dbReference type="PROSITE" id="PS50873"/>
    </source>
</evidence>
<evidence type="ECO:0000256" key="2">
    <source>
        <dbReference type="ARBA" id="ARBA00012313"/>
    </source>
</evidence>
<dbReference type="Proteomes" id="UP001346149">
    <property type="component" value="Unassembled WGS sequence"/>
</dbReference>
<dbReference type="Gene3D" id="1.10.420.10">
    <property type="entry name" value="Peroxidase, domain 2"/>
    <property type="match status" value="1"/>
</dbReference>
<evidence type="ECO:0000256" key="5">
    <source>
        <dbReference type="ARBA" id="ARBA00022723"/>
    </source>
</evidence>
<keyword evidence="6" id="KW-0560">Oxidoreductase</keyword>
<comment type="catalytic activity">
    <reaction evidence="1">
        <text>2 a phenolic donor + H2O2 = 2 a phenolic radical donor + 2 H2O</text>
        <dbReference type="Rhea" id="RHEA:56136"/>
        <dbReference type="ChEBI" id="CHEBI:15377"/>
        <dbReference type="ChEBI" id="CHEBI:16240"/>
        <dbReference type="ChEBI" id="CHEBI:139520"/>
        <dbReference type="ChEBI" id="CHEBI:139521"/>
        <dbReference type="EC" id="1.11.1.7"/>
    </reaction>
</comment>
<feature type="binding site" evidence="8">
    <location>
        <position position="43"/>
    </location>
    <ligand>
        <name>Ca(2+)</name>
        <dbReference type="ChEBI" id="CHEBI:29108"/>
        <label>2</label>
    </ligand>
</feature>
<accession>A0AAN7R557</accession>
<keyword evidence="5 8" id="KW-0479">Metal-binding</keyword>
<dbReference type="PANTHER" id="PTHR31388:SF247">
    <property type="entry name" value="PEROXIDASE"/>
    <property type="match status" value="1"/>
</dbReference>
<dbReference type="GO" id="GO:0020037">
    <property type="term" value="F:heme binding"/>
    <property type="evidence" value="ECO:0007669"/>
    <property type="project" value="InterPro"/>
</dbReference>
<evidence type="ECO:0000256" key="3">
    <source>
        <dbReference type="ARBA" id="ARBA00022559"/>
    </source>
</evidence>
<feature type="domain" description="Plant heme peroxidase family profile" evidence="10">
    <location>
        <begin position="28"/>
        <end position="165"/>
    </location>
</feature>
<dbReference type="SUPFAM" id="SSF48113">
    <property type="entry name" value="Heme-dependent peroxidases"/>
    <property type="match status" value="1"/>
</dbReference>
<protein>
    <recommendedName>
        <fullName evidence="2">peroxidase</fullName>
        <ecNumber evidence="2">1.11.1.7</ecNumber>
    </recommendedName>
</protein>
<feature type="binding site" evidence="8">
    <location>
        <position position="85"/>
    </location>
    <ligand>
        <name>Ca(2+)</name>
        <dbReference type="ChEBI" id="CHEBI:29108"/>
        <label>2</label>
    </ligand>
</feature>
<dbReference type="InterPro" id="IPR002016">
    <property type="entry name" value="Haem_peroxidase"/>
</dbReference>
<dbReference type="PRINTS" id="PR00461">
    <property type="entry name" value="PLPEROXIDASE"/>
</dbReference>
<comment type="similarity">
    <text evidence="9">Belongs to the peroxidase family.</text>
</comment>
<dbReference type="InterPro" id="IPR010255">
    <property type="entry name" value="Haem_peroxidase_sf"/>
</dbReference>
<comment type="caution">
    <text evidence="11">The sequence shown here is derived from an EMBL/GenBank/DDBJ whole genome shotgun (WGS) entry which is preliminary data.</text>
</comment>
<dbReference type="EMBL" id="JAXQNO010000011">
    <property type="protein sequence ID" value="KAK4788645.1"/>
    <property type="molecule type" value="Genomic_DNA"/>
</dbReference>
<feature type="binding site" evidence="8">
    <location>
        <position position="88"/>
    </location>
    <ligand>
        <name>Ca(2+)</name>
        <dbReference type="ChEBI" id="CHEBI:29108"/>
        <label>2</label>
    </ligand>
</feature>
<evidence type="ECO:0000256" key="4">
    <source>
        <dbReference type="ARBA" id="ARBA00022617"/>
    </source>
</evidence>
<gene>
    <name evidence="11" type="ORF">SAY86_019964</name>
</gene>
<dbReference type="AlphaFoldDB" id="A0AAN7R557"/>
<dbReference type="Pfam" id="PF00141">
    <property type="entry name" value="peroxidase"/>
    <property type="match status" value="1"/>
</dbReference>
<name>A0AAN7R557_TRANT</name>
<reference evidence="11 12" key="1">
    <citation type="journal article" date="2023" name="Hortic Res">
        <title>Pangenome of water caltrop reveals structural variations and asymmetric subgenome divergence after allopolyploidization.</title>
        <authorList>
            <person name="Zhang X."/>
            <person name="Chen Y."/>
            <person name="Wang L."/>
            <person name="Yuan Y."/>
            <person name="Fang M."/>
            <person name="Shi L."/>
            <person name="Lu R."/>
            <person name="Comes H.P."/>
            <person name="Ma Y."/>
            <person name="Chen Y."/>
            <person name="Huang G."/>
            <person name="Zhou Y."/>
            <person name="Zheng Z."/>
            <person name="Qiu Y."/>
        </authorList>
    </citation>
    <scope>NUCLEOTIDE SEQUENCE [LARGE SCALE GENOMIC DNA]</scope>
    <source>
        <strain evidence="11">F231</strain>
    </source>
</reference>